<proteinExistence type="predicted"/>
<gene>
    <name evidence="1" type="ORF">GCM10010255_78520</name>
</gene>
<reference evidence="1 2" key="1">
    <citation type="journal article" date="2019" name="Int. J. Syst. Evol. Microbiol.">
        <title>The Global Catalogue of Microorganisms (GCM) 10K type strain sequencing project: providing services to taxonomists for standard genome sequencing and annotation.</title>
        <authorList>
            <consortium name="The Broad Institute Genomics Platform"/>
            <consortium name="The Broad Institute Genome Sequencing Center for Infectious Disease"/>
            <person name="Wu L."/>
            <person name="Ma J."/>
        </authorList>
    </citation>
    <scope>NUCLEOTIDE SEQUENCE [LARGE SCALE GENOMIC DNA]</scope>
    <source>
        <strain evidence="1 2">JCM 4358</strain>
    </source>
</reference>
<organism evidence="1 2">
    <name type="scientific">Streptomyces coeruleofuscus</name>
    <dbReference type="NCBI Taxonomy" id="66879"/>
    <lineage>
        <taxon>Bacteria</taxon>
        <taxon>Bacillati</taxon>
        <taxon>Actinomycetota</taxon>
        <taxon>Actinomycetes</taxon>
        <taxon>Kitasatosporales</taxon>
        <taxon>Streptomycetaceae</taxon>
        <taxon>Streptomyces</taxon>
    </lineage>
</organism>
<evidence type="ECO:0000313" key="1">
    <source>
        <dbReference type="EMBL" id="GAA2425047.1"/>
    </source>
</evidence>
<protein>
    <recommendedName>
        <fullName evidence="3">Transposase</fullName>
    </recommendedName>
</protein>
<accession>A0ABN3JBD7</accession>
<sequence>MIVATVRQHHIRAAPGPTALAPHERHGLEQWDQLGDIVAVTYAQDDGKRDPGGVIR</sequence>
<evidence type="ECO:0008006" key="3">
    <source>
        <dbReference type="Google" id="ProtNLM"/>
    </source>
</evidence>
<evidence type="ECO:0000313" key="2">
    <source>
        <dbReference type="Proteomes" id="UP001499986"/>
    </source>
</evidence>
<dbReference type="Proteomes" id="UP001499986">
    <property type="component" value="Unassembled WGS sequence"/>
</dbReference>
<name>A0ABN3JBD7_9ACTN</name>
<keyword evidence="2" id="KW-1185">Reference proteome</keyword>
<dbReference type="EMBL" id="BAAASE010000016">
    <property type="protein sequence ID" value="GAA2425047.1"/>
    <property type="molecule type" value="Genomic_DNA"/>
</dbReference>
<comment type="caution">
    <text evidence="1">The sequence shown here is derived from an EMBL/GenBank/DDBJ whole genome shotgun (WGS) entry which is preliminary data.</text>
</comment>